<protein>
    <submittedName>
        <fullName evidence="2">Uncharacterized protein</fullName>
    </submittedName>
</protein>
<evidence type="ECO:0000313" key="3">
    <source>
        <dbReference type="Proteomes" id="UP000095597"/>
    </source>
</evidence>
<keyword evidence="1" id="KW-0812">Transmembrane</keyword>
<evidence type="ECO:0000256" key="1">
    <source>
        <dbReference type="SAM" id="Phobius"/>
    </source>
</evidence>
<gene>
    <name evidence="2" type="ORF">ERS852573_02988</name>
</gene>
<organism evidence="2 3">
    <name type="scientific">Dorea longicatena</name>
    <dbReference type="NCBI Taxonomy" id="88431"/>
    <lineage>
        <taxon>Bacteria</taxon>
        <taxon>Bacillati</taxon>
        <taxon>Bacillota</taxon>
        <taxon>Clostridia</taxon>
        <taxon>Lachnospirales</taxon>
        <taxon>Lachnospiraceae</taxon>
        <taxon>Dorea</taxon>
    </lineage>
</organism>
<proteinExistence type="predicted"/>
<dbReference type="AlphaFoldDB" id="A0A173VJT5"/>
<reference evidence="2 3" key="1">
    <citation type="submission" date="2015-09" db="EMBL/GenBank/DDBJ databases">
        <authorList>
            <consortium name="Pathogen Informatics"/>
        </authorList>
    </citation>
    <scope>NUCLEOTIDE SEQUENCE [LARGE SCALE GENOMIC DNA]</scope>
    <source>
        <strain evidence="2 3">2789STDY5834961</strain>
    </source>
</reference>
<accession>A0A173VJT5</accession>
<feature type="transmembrane region" description="Helical" evidence="1">
    <location>
        <begin position="13"/>
        <end position="33"/>
    </location>
</feature>
<name>A0A173VJT5_9FIRM</name>
<keyword evidence="1" id="KW-0472">Membrane</keyword>
<keyword evidence="1" id="KW-1133">Transmembrane helix</keyword>
<sequence length="200" mass="23302">MSVDDILKIIDSIATYIVYFYPGYISLYVYHFLKAKTLKDEKGTIAKSIVISFLYKICVDRFQISSEIAYHFCMIGVSTVVPYIAHVAQKSDALKEVFSFLDIQTSMDENEIDVLDDGEISPWLKVYLRNDKFVYEGYLGKSELEEGKKQFISLKKYRKYILDEKGNPQKPYIENNITDDDVVVIYYDDIEIIEKKNTEK</sequence>
<dbReference type="EMBL" id="CYXO01000028">
    <property type="protein sequence ID" value="CUN26365.1"/>
    <property type="molecule type" value="Genomic_DNA"/>
</dbReference>
<dbReference type="OrthoDB" id="2112066at2"/>
<dbReference type="Proteomes" id="UP000095597">
    <property type="component" value="Unassembled WGS sequence"/>
</dbReference>
<dbReference type="RefSeq" id="WP_055215392.1">
    <property type="nucleotide sequence ID" value="NZ_CYXO01000028.1"/>
</dbReference>
<evidence type="ECO:0000313" key="2">
    <source>
        <dbReference type="EMBL" id="CUN26365.1"/>
    </source>
</evidence>